<feature type="transmembrane region" description="Helical" evidence="10">
    <location>
        <begin position="378"/>
        <end position="398"/>
    </location>
</feature>
<evidence type="ECO:0000256" key="1">
    <source>
        <dbReference type="ARBA" id="ARBA00004651"/>
    </source>
</evidence>
<feature type="transmembrane region" description="Helical" evidence="10">
    <location>
        <begin position="62"/>
        <end position="80"/>
    </location>
</feature>
<dbReference type="PANTHER" id="PTHR21421:SF29">
    <property type="entry name" value="GUSTATORY RECEPTOR 5A FOR TREHALOSE-RELATED"/>
    <property type="match status" value="1"/>
</dbReference>
<evidence type="ECO:0000256" key="3">
    <source>
        <dbReference type="ARBA" id="ARBA00010617"/>
    </source>
</evidence>
<keyword evidence="8 10" id="KW-0472">Membrane</keyword>
<feature type="transmembrane region" description="Helical" evidence="10">
    <location>
        <begin position="660"/>
        <end position="683"/>
    </location>
</feature>
<reference evidence="11" key="1">
    <citation type="submission" date="2020-11" db="EMBL/GenBank/DDBJ databases">
        <authorList>
            <person name="Tran Van P."/>
        </authorList>
    </citation>
    <scope>NUCLEOTIDE SEQUENCE</scope>
</reference>
<dbReference type="PANTHER" id="PTHR21421">
    <property type="entry name" value="GUSTATORY RECEPTOR"/>
    <property type="match status" value="1"/>
</dbReference>
<dbReference type="GO" id="GO:0008527">
    <property type="term" value="F:taste receptor activity"/>
    <property type="evidence" value="ECO:0007669"/>
    <property type="project" value="InterPro"/>
</dbReference>
<dbReference type="GO" id="GO:0005886">
    <property type="term" value="C:plasma membrane"/>
    <property type="evidence" value="ECO:0007669"/>
    <property type="project" value="UniProtKB-SubCell"/>
</dbReference>
<dbReference type="AlphaFoldDB" id="A0A7R9IP44"/>
<gene>
    <name evidence="11" type="ORF">TTEB3V08_LOCUS9823</name>
</gene>
<keyword evidence="7" id="KW-0560">Oxidoreductase</keyword>
<dbReference type="InterPro" id="IPR009318">
    <property type="entry name" value="Gustatory_rcpt"/>
</dbReference>
<dbReference type="EMBL" id="OE005366">
    <property type="protein sequence ID" value="CAD7461920.1"/>
    <property type="molecule type" value="Genomic_DNA"/>
</dbReference>
<proteinExistence type="inferred from homology"/>
<dbReference type="Pfam" id="PF00067">
    <property type="entry name" value="p450"/>
    <property type="match status" value="1"/>
</dbReference>
<dbReference type="GO" id="GO:0020037">
    <property type="term" value="F:heme binding"/>
    <property type="evidence" value="ECO:0007669"/>
    <property type="project" value="InterPro"/>
</dbReference>
<organism evidence="11">
    <name type="scientific">Timema tahoe</name>
    <dbReference type="NCBI Taxonomy" id="61484"/>
    <lineage>
        <taxon>Eukaryota</taxon>
        <taxon>Metazoa</taxon>
        <taxon>Ecdysozoa</taxon>
        <taxon>Arthropoda</taxon>
        <taxon>Hexapoda</taxon>
        <taxon>Insecta</taxon>
        <taxon>Pterygota</taxon>
        <taxon>Neoptera</taxon>
        <taxon>Polyneoptera</taxon>
        <taxon>Phasmatodea</taxon>
        <taxon>Timematodea</taxon>
        <taxon>Timematoidea</taxon>
        <taxon>Timematidae</taxon>
        <taxon>Timema</taxon>
    </lineage>
</organism>
<dbReference type="SUPFAM" id="SSF48264">
    <property type="entry name" value="Cytochrome P450"/>
    <property type="match status" value="1"/>
</dbReference>
<keyword evidence="9" id="KW-0675">Receptor</keyword>
<dbReference type="InterPro" id="IPR036396">
    <property type="entry name" value="Cyt_P450_sf"/>
</dbReference>
<evidence type="ECO:0000256" key="5">
    <source>
        <dbReference type="ARBA" id="ARBA00022692"/>
    </source>
</evidence>
<evidence type="ECO:0000256" key="2">
    <source>
        <dbReference type="ARBA" id="ARBA00005327"/>
    </source>
</evidence>
<evidence type="ECO:0000256" key="7">
    <source>
        <dbReference type="ARBA" id="ARBA00023033"/>
    </source>
</evidence>
<evidence type="ECO:0000256" key="9">
    <source>
        <dbReference type="ARBA" id="ARBA00023170"/>
    </source>
</evidence>
<keyword evidence="7" id="KW-0503">Monooxygenase</keyword>
<keyword evidence="5 10" id="KW-0812">Transmembrane</keyword>
<name>A0A7R9IP44_9NEOP</name>
<comment type="similarity">
    <text evidence="3">Belongs to the cytochrome P450 family.</text>
</comment>
<sequence length="790" mass="89537">MFRFQIVPAYFWRKIHEDYIVVTNMVVTFNCAVSKIVLISIGNNMYFTCYQLYGGLQSNGDLIGKIFFHLSFLFMAGKLFTSLSYLSQVHNEASQPRFVLSSVPQQSYCPERRHIRELASKIPGPKAYPLIGNILDVLASTQEESVQKYLRVARKYFPTARIWAGPYLFIFVSDPCDLEILMNSEKCIERERFKNIAEIYPLGDGLIAIGGEQWKIHRKFILSSFHYRHFEYFVKIFNKKSSILVNCLKHDPNTVTSINILHYFTRAAFDSICETIIGVEMNSQDKGSDKFIDSMQTYLGIGTQMFLKPYLLNLCLKHDPNTATSMAVLYGVMSFNKVLFLNLAKEWPNISAIWSRMESSLGHYGYPRGLDTRMNFMTCFWFGSLMVEYACWIVFSFLKVPDTYPNTPLGLIRGFSETTYGFVYHFIEYSDCAGVTIFIVDLLGTLNIVVPDVFLILCCMSLTERFKQINRSLETVRGKVGGAERSGVGQSRSGKSLRFVEVGASTLRSTWNSSSSGIFECPRRGLLSTTTCILDQNGGDGTKSRRVSQWTDLFFQTTRRVTVDIPLLPNYAPRPTDLLSLLQLPDSPKLTSRQGRKEWGNMRTGKPLSVHPTGIRPRPGSDPDLSVFGSIVQHENSALEHAATKWIVPAYFWRKIHEDYIVVTNMVVTFNCAVSKIVLISIGNNMYFTCYQLYGGLQSNGDLISKIFFHLSFLFMAGKLFTSLSYISQVHNEASQPSMNELPASVVEWSRRHSCVKTGLLMTGRSMARIPAGSTERFSLAEPLLSPPLR</sequence>
<comment type="subcellular location">
    <subcellularLocation>
        <location evidence="1">Cell membrane</location>
        <topology evidence="1">Multi-pass membrane protein</topology>
    </subcellularLocation>
</comment>
<evidence type="ECO:0000256" key="10">
    <source>
        <dbReference type="SAM" id="Phobius"/>
    </source>
</evidence>
<dbReference type="GO" id="GO:0016705">
    <property type="term" value="F:oxidoreductase activity, acting on paired donors, with incorporation or reduction of molecular oxygen"/>
    <property type="evidence" value="ECO:0007669"/>
    <property type="project" value="InterPro"/>
</dbReference>
<dbReference type="GO" id="GO:0004497">
    <property type="term" value="F:monooxygenase activity"/>
    <property type="evidence" value="ECO:0007669"/>
    <property type="project" value="UniProtKB-KW"/>
</dbReference>
<protein>
    <recommendedName>
        <fullName evidence="12">Cytochrome P450</fullName>
    </recommendedName>
</protein>
<evidence type="ECO:0000313" key="11">
    <source>
        <dbReference type="EMBL" id="CAD7461920.1"/>
    </source>
</evidence>
<dbReference type="Pfam" id="PF06151">
    <property type="entry name" value="Trehalose_recp"/>
    <property type="match status" value="3"/>
</dbReference>
<dbReference type="Gene3D" id="1.10.630.10">
    <property type="entry name" value="Cytochrome P450"/>
    <property type="match status" value="1"/>
</dbReference>
<comment type="similarity">
    <text evidence="2">Belongs to the insect chemoreceptor superfamily. Gustatory receptor (GR) family. Gr5a subfamily.</text>
</comment>
<dbReference type="GO" id="GO:0050916">
    <property type="term" value="P:sensory perception of sweet taste"/>
    <property type="evidence" value="ECO:0007669"/>
    <property type="project" value="UniProtKB-ARBA"/>
</dbReference>
<keyword evidence="6 10" id="KW-1133">Transmembrane helix</keyword>
<dbReference type="InterPro" id="IPR001128">
    <property type="entry name" value="Cyt_P450"/>
</dbReference>
<evidence type="ECO:0000256" key="6">
    <source>
        <dbReference type="ARBA" id="ARBA00022989"/>
    </source>
</evidence>
<accession>A0A7R9IP44</accession>
<evidence type="ECO:0000256" key="4">
    <source>
        <dbReference type="ARBA" id="ARBA00022475"/>
    </source>
</evidence>
<feature type="transmembrane region" description="Helical" evidence="10">
    <location>
        <begin position="435"/>
        <end position="462"/>
    </location>
</feature>
<feature type="transmembrane region" description="Helical" evidence="10">
    <location>
        <begin position="703"/>
        <end position="721"/>
    </location>
</feature>
<evidence type="ECO:0000256" key="8">
    <source>
        <dbReference type="ARBA" id="ARBA00023136"/>
    </source>
</evidence>
<evidence type="ECO:0008006" key="12">
    <source>
        <dbReference type="Google" id="ProtNLM"/>
    </source>
</evidence>
<feature type="transmembrane region" description="Helical" evidence="10">
    <location>
        <begin position="21"/>
        <end position="42"/>
    </location>
</feature>
<dbReference type="GO" id="GO:0005506">
    <property type="term" value="F:iron ion binding"/>
    <property type="evidence" value="ECO:0007669"/>
    <property type="project" value="InterPro"/>
</dbReference>
<keyword evidence="4" id="KW-1003">Cell membrane</keyword>